<evidence type="ECO:0000313" key="2">
    <source>
        <dbReference type="Proteomes" id="UP001232445"/>
    </source>
</evidence>
<keyword evidence="2" id="KW-1185">Reference proteome</keyword>
<dbReference type="InterPro" id="IPR003718">
    <property type="entry name" value="OsmC/Ohr_fam"/>
</dbReference>
<organism evidence="1 2">
    <name type="scientific">Caldalkalibacillus uzonensis</name>
    <dbReference type="NCBI Taxonomy" id="353224"/>
    <lineage>
        <taxon>Bacteria</taxon>
        <taxon>Bacillati</taxon>
        <taxon>Bacillota</taxon>
        <taxon>Bacilli</taxon>
        <taxon>Bacillales</taxon>
        <taxon>Bacillaceae</taxon>
        <taxon>Caldalkalibacillus</taxon>
    </lineage>
</organism>
<reference evidence="1 2" key="1">
    <citation type="submission" date="2023-07" db="EMBL/GenBank/DDBJ databases">
        <title>Genomic Encyclopedia of Type Strains, Phase IV (KMG-IV): sequencing the most valuable type-strain genomes for metagenomic binning, comparative biology and taxonomic classification.</title>
        <authorList>
            <person name="Goeker M."/>
        </authorList>
    </citation>
    <scope>NUCLEOTIDE SEQUENCE [LARGE SCALE GENOMIC DNA]</scope>
    <source>
        <strain evidence="1 2">DSM 17740</strain>
    </source>
</reference>
<evidence type="ECO:0000313" key="1">
    <source>
        <dbReference type="EMBL" id="MDQ0340997.1"/>
    </source>
</evidence>
<accession>A0ABU0CXX2</accession>
<gene>
    <name evidence="1" type="ORF">J2S00_003837</name>
</gene>
<proteinExistence type="predicted"/>
<comment type="caution">
    <text evidence="1">The sequence shown here is derived from an EMBL/GenBank/DDBJ whole genome shotgun (WGS) entry which is preliminary data.</text>
</comment>
<dbReference type="SUPFAM" id="SSF82784">
    <property type="entry name" value="OsmC-like"/>
    <property type="match status" value="1"/>
</dbReference>
<dbReference type="PANTHER" id="PTHR35368">
    <property type="entry name" value="HYDROPEROXIDE REDUCTASE"/>
    <property type="match status" value="1"/>
</dbReference>
<protein>
    <submittedName>
        <fullName evidence="1">OsmC-like protein</fullName>
    </submittedName>
</protein>
<dbReference type="PANTHER" id="PTHR35368:SF1">
    <property type="entry name" value="HYDROPEROXIDE REDUCTASE"/>
    <property type="match status" value="1"/>
</dbReference>
<dbReference type="InterPro" id="IPR052924">
    <property type="entry name" value="OsmC/Ohr_hydroprdx_reductase"/>
</dbReference>
<name>A0ABU0CXX2_9BACI</name>
<dbReference type="InterPro" id="IPR015946">
    <property type="entry name" value="KH_dom-like_a/b"/>
</dbReference>
<dbReference type="Proteomes" id="UP001232445">
    <property type="component" value="Unassembled WGS sequence"/>
</dbReference>
<sequence length="145" mass="16157">MSKMKFKVNGQSAGLSVEMKAGKHTVTIDEGSQLGGQDRGPNPLQTLLCALAGCENVTAHVIAKQMNFDLQGITFEITGEFDPRGFMGDPNVRTYFEKVYVTARVHTTESEERIKELQKMVEQRCPVYGTFKTAGIEMHDNWIKA</sequence>
<dbReference type="RefSeq" id="WP_307343563.1">
    <property type="nucleotide sequence ID" value="NZ_JAUSUQ010000026.1"/>
</dbReference>
<dbReference type="Pfam" id="PF02566">
    <property type="entry name" value="OsmC"/>
    <property type="match status" value="1"/>
</dbReference>
<dbReference type="InterPro" id="IPR036102">
    <property type="entry name" value="OsmC/Ohrsf"/>
</dbReference>
<dbReference type="EMBL" id="JAUSUQ010000026">
    <property type="protein sequence ID" value="MDQ0340997.1"/>
    <property type="molecule type" value="Genomic_DNA"/>
</dbReference>
<dbReference type="Gene3D" id="3.30.300.20">
    <property type="match status" value="1"/>
</dbReference>